<keyword evidence="1" id="KW-0677">Repeat</keyword>
<dbReference type="EMBL" id="JADFTS010000008">
    <property type="protein sequence ID" value="KAF9593467.1"/>
    <property type="molecule type" value="Genomic_DNA"/>
</dbReference>
<keyword evidence="4" id="KW-1185">Reference proteome</keyword>
<evidence type="ECO:0000256" key="2">
    <source>
        <dbReference type="ARBA" id="ARBA00023098"/>
    </source>
</evidence>
<dbReference type="PANTHER" id="PTHR18896:SF115">
    <property type="entry name" value="PHOSPHOLIPASE D ALPHA 1"/>
    <property type="match status" value="1"/>
</dbReference>
<proteinExistence type="predicted"/>
<evidence type="ECO:0000256" key="1">
    <source>
        <dbReference type="ARBA" id="ARBA00022737"/>
    </source>
</evidence>
<dbReference type="InterPro" id="IPR015679">
    <property type="entry name" value="PLipase_D_fam"/>
</dbReference>
<protein>
    <submittedName>
        <fullName evidence="3">Uncharacterized protein</fullName>
    </submittedName>
</protein>
<dbReference type="GO" id="GO:0005886">
    <property type="term" value="C:plasma membrane"/>
    <property type="evidence" value="ECO:0007669"/>
    <property type="project" value="TreeGrafter"/>
</dbReference>
<comment type="caution">
    <text evidence="3">The sequence shown here is derived from an EMBL/GenBank/DDBJ whole genome shotgun (WGS) entry which is preliminary data.</text>
</comment>
<organism evidence="3 4">
    <name type="scientific">Coptis chinensis</name>
    <dbReference type="NCBI Taxonomy" id="261450"/>
    <lineage>
        <taxon>Eukaryota</taxon>
        <taxon>Viridiplantae</taxon>
        <taxon>Streptophyta</taxon>
        <taxon>Embryophyta</taxon>
        <taxon>Tracheophyta</taxon>
        <taxon>Spermatophyta</taxon>
        <taxon>Magnoliopsida</taxon>
        <taxon>Ranunculales</taxon>
        <taxon>Ranunculaceae</taxon>
        <taxon>Coptidoideae</taxon>
        <taxon>Coptis</taxon>
    </lineage>
</organism>
<name>A0A835LI89_9MAGN</name>
<evidence type="ECO:0000313" key="4">
    <source>
        <dbReference type="Proteomes" id="UP000631114"/>
    </source>
</evidence>
<sequence>MGKLKLEKDWQNRTMEMMYTDIIHALEAKGIQAKPKEYLTFFYLGNRDLKKSGEYVPTEQPEPDTDYSRDQAARRFMHDICSYKDDDS</sequence>
<dbReference type="AlphaFoldDB" id="A0A835LI89"/>
<evidence type="ECO:0000313" key="3">
    <source>
        <dbReference type="EMBL" id="KAF9593467.1"/>
    </source>
</evidence>
<gene>
    <name evidence="3" type="ORF">IFM89_023284</name>
</gene>
<dbReference type="GO" id="GO:0004630">
    <property type="term" value="F:phospholipase D activity"/>
    <property type="evidence" value="ECO:0007669"/>
    <property type="project" value="TreeGrafter"/>
</dbReference>
<accession>A0A835LI89</accession>
<dbReference type="PANTHER" id="PTHR18896">
    <property type="entry name" value="PHOSPHOLIPASE D"/>
    <property type="match status" value="1"/>
</dbReference>
<dbReference type="Proteomes" id="UP000631114">
    <property type="component" value="Unassembled WGS sequence"/>
</dbReference>
<keyword evidence="2" id="KW-0443">Lipid metabolism</keyword>
<reference evidence="3 4" key="1">
    <citation type="submission" date="2020-10" db="EMBL/GenBank/DDBJ databases">
        <title>The Coptis chinensis genome and diversification of protoberbering-type alkaloids.</title>
        <authorList>
            <person name="Wang B."/>
            <person name="Shu S."/>
            <person name="Song C."/>
            <person name="Liu Y."/>
        </authorList>
    </citation>
    <scope>NUCLEOTIDE SEQUENCE [LARGE SCALE GENOMIC DNA]</scope>
    <source>
        <strain evidence="3">HL-2020</strain>
        <tissue evidence="3">Leaf</tissue>
    </source>
</reference>
<dbReference type="GO" id="GO:0009395">
    <property type="term" value="P:phospholipid catabolic process"/>
    <property type="evidence" value="ECO:0007669"/>
    <property type="project" value="TreeGrafter"/>
</dbReference>
<dbReference type="OrthoDB" id="14911at2759"/>